<gene>
    <name evidence="1" type="ORF">RHMOL_Rhmol04G0315900</name>
</gene>
<reference evidence="1" key="1">
    <citation type="submission" date="2022-02" db="EMBL/GenBank/DDBJ databases">
        <title>Plant Genome Project.</title>
        <authorList>
            <person name="Zhang R.-G."/>
        </authorList>
    </citation>
    <scope>NUCLEOTIDE SEQUENCE</scope>
    <source>
        <strain evidence="1">AT1</strain>
    </source>
</reference>
<protein>
    <submittedName>
        <fullName evidence="1">Uncharacterized protein</fullName>
    </submittedName>
</protein>
<dbReference type="Proteomes" id="UP001062846">
    <property type="component" value="Chromosome 4"/>
</dbReference>
<sequence>MGLQRESKCSAITVLDRKCLASKERKRCGAAFSSSKRFSAEAAWQLGGGYGVAAVVCFRNNNKGLFPRFRFEASVRSYGDYDDNQGPDRGMPVLVKKASFKAFVAANTIAVILCSASSVFLYVFASLYNVTNGRRRRYVTRLLSYLNCHHAMVAMMVAFISGTYAIKERKENRKKERAEEMSKMAKTHIIVATLISTISFAAGFTIPGGYDVNQGPNEGMAAIFSSKYEGDKRAHRYMTAFWLIIIAMVAMSLAFTTEAYVVLARSLGLAITTCVIGCSSFIVYAFELDKEAVYAAAINSSTMLCKVSEDKELVFFRVFAD</sequence>
<comment type="caution">
    <text evidence="1">The sequence shown here is derived from an EMBL/GenBank/DDBJ whole genome shotgun (WGS) entry which is preliminary data.</text>
</comment>
<organism evidence="1 2">
    <name type="scientific">Rhododendron molle</name>
    <name type="common">Chinese azalea</name>
    <name type="synonym">Azalea mollis</name>
    <dbReference type="NCBI Taxonomy" id="49168"/>
    <lineage>
        <taxon>Eukaryota</taxon>
        <taxon>Viridiplantae</taxon>
        <taxon>Streptophyta</taxon>
        <taxon>Embryophyta</taxon>
        <taxon>Tracheophyta</taxon>
        <taxon>Spermatophyta</taxon>
        <taxon>Magnoliopsida</taxon>
        <taxon>eudicotyledons</taxon>
        <taxon>Gunneridae</taxon>
        <taxon>Pentapetalae</taxon>
        <taxon>asterids</taxon>
        <taxon>Ericales</taxon>
        <taxon>Ericaceae</taxon>
        <taxon>Ericoideae</taxon>
        <taxon>Rhodoreae</taxon>
        <taxon>Rhododendron</taxon>
    </lineage>
</organism>
<proteinExistence type="predicted"/>
<accession>A0ACC0P7Z5</accession>
<keyword evidence="2" id="KW-1185">Reference proteome</keyword>
<dbReference type="EMBL" id="CM046391">
    <property type="protein sequence ID" value="KAI8561159.1"/>
    <property type="molecule type" value="Genomic_DNA"/>
</dbReference>
<evidence type="ECO:0000313" key="1">
    <source>
        <dbReference type="EMBL" id="KAI8561159.1"/>
    </source>
</evidence>
<name>A0ACC0P7Z5_RHOML</name>
<evidence type="ECO:0000313" key="2">
    <source>
        <dbReference type="Proteomes" id="UP001062846"/>
    </source>
</evidence>